<dbReference type="PANTHER" id="PTHR42734">
    <property type="entry name" value="METAL TRANSPORT SYSTEM ATP-BINDING PROTEIN TM_0124-RELATED"/>
    <property type="match status" value="1"/>
</dbReference>
<feature type="domain" description="AAA+ ATPase" evidence="4">
    <location>
        <begin position="1"/>
        <end position="164"/>
    </location>
</feature>
<evidence type="ECO:0000256" key="3">
    <source>
        <dbReference type="ARBA" id="ARBA00022840"/>
    </source>
</evidence>
<dbReference type="InterPro" id="IPR050153">
    <property type="entry name" value="Metal_Ion_Import_ABC"/>
</dbReference>
<evidence type="ECO:0000256" key="1">
    <source>
        <dbReference type="ARBA" id="ARBA00022448"/>
    </source>
</evidence>
<keyword evidence="2" id="KW-0547">Nucleotide-binding</keyword>
<evidence type="ECO:0000313" key="6">
    <source>
        <dbReference type="Proteomes" id="UP001528920"/>
    </source>
</evidence>
<reference evidence="5 6" key="1">
    <citation type="submission" date="2022-01" db="EMBL/GenBank/DDBJ databases">
        <title>Labilibaculum sp. nov, a marine bacterium isolated from Antarctica.</title>
        <authorList>
            <person name="Dai W."/>
        </authorList>
    </citation>
    <scope>NUCLEOTIDE SEQUENCE [LARGE SCALE GENOMIC DNA]</scope>
    <source>
        <strain evidence="5 6">DW002</strain>
    </source>
</reference>
<accession>A0ABT5VNU0</accession>
<dbReference type="SMART" id="SM00382">
    <property type="entry name" value="AAA"/>
    <property type="match status" value="1"/>
</dbReference>
<dbReference type="Pfam" id="PF00005">
    <property type="entry name" value="ABC_tran"/>
    <property type="match status" value="1"/>
</dbReference>
<dbReference type="Gene3D" id="3.40.50.300">
    <property type="entry name" value="P-loop containing nucleotide triphosphate hydrolases"/>
    <property type="match status" value="1"/>
</dbReference>
<keyword evidence="1" id="KW-0813">Transport</keyword>
<dbReference type="InterPro" id="IPR003593">
    <property type="entry name" value="AAA+_ATPase"/>
</dbReference>
<gene>
    <name evidence="5" type="ORF">L3049_02975</name>
</gene>
<proteinExistence type="predicted"/>
<dbReference type="EMBL" id="JAKJSC010000001">
    <property type="protein sequence ID" value="MDE5416957.1"/>
    <property type="molecule type" value="Genomic_DNA"/>
</dbReference>
<keyword evidence="6" id="KW-1185">Reference proteome</keyword>
<organism evidence="5 6">
    <name type="scientific">Paralabilibaculum antarcticum</name>
    <dbReference type="NCBI Taxonomy" id="2912572"/>
    <lineage>
        <taxon>Bacteria</taxon>
        <taxon>Pseudomonadati</taxon>
        <taxon>Bacteroidota</taxon>
        <taxon>Bacteroidia</taxon>
        <taxon>Marinilabiliales</taxon>
        <taxon>Marinifilaceae</taxon>
        <taxon>Paralabilibaculum</taxon>
    </lineage>
</organism>
<evidence type="ECO:0000313" key="5">
    <source>
        <dbReference type="EMBL" id="MDE5416957.1"/>
    </source>
</evidence>
<evidence type="ECO:0000256" key="2">
    <source>
        <dbReference type="ARBA" id="ARBA00022741"/>
    </source>
</evidence>
<evidence type="ECO:0000259" key="4">
    <source>
        <dbReference type="SMART" id="SM00382"/>
    </source>
</evidence>
<sequence length="169" mass="18993">MCFSGPSGKGKSSLLKMLMGFLIPQSGKIHVDGLELNGENIEQIRSRMLWLPQNINLPVDSGSELIDLLQMNEDQKENFRMFLNQLDVLNCGEKNSFTEISGGQKQRIVMAACLSLNKPILFLDEPVSALDDSSIDLLFRTLDSLKNTTIISTSHNEKWISYCNRTIKL</sequence>
<dbReference type="InterPro" id="IPR003439">
    <property type="entry name" value="ABC_transporter-like_ATP-bd"/>
</dbReference>
<dbReference type="SUPFAM" id="SSF52540">
    <property type="entry name" value="P-loop containing nucleoside triphosphate hydrolases"/>
    <property type="match status" value="1"/>
</dbReference>
<comment type="caution">
    <text evidence="5">The sequence shown here is derived from an EMBL/GenBank/DDBJ whole genome shotgun (WGS) entry which is preliminary data.</text>
</comment>
<keyword evidence="3 5" id="KW-0067">ATP-binding</keyword>
<protein>
    <submittedName>
        <fullName evidence="5">ATP-binding cassette domain-containing protein</fullName>
    </submittedName>
</protein>
<dbReference type="Proteomes" id="UP001528920">
    <property type="component" value="Unassembled WGS sequence"/>
</dbReference>
<name>A0ABT5VNU0_9BACT</name>
<dbReference type="InterPro" id="IPR027417">
    <property type="entry name" value="P-loop_NTPase"/>
</dbReference>
<dbReference type="GO" id="GO:0005524">
    <property type="term" value="F:ATP binding"/>
    <property type="evidence" value="ECO:0007669"/>
    <property type="project" value="UniProtKB-KW"/>
</dbReference>